<dbReference type="Proteomes" id="UP001358614">
    <property type="component" value="Chromosome 1"/>
</dbReference>
<keyword evidence="3" id="KW-1185">Reference proteome</keyword>
<sequence length="1257" mass="136927">MLPPITPPRRPTSLPPSQDPFDTPSSSTTLQLPLDPTQSASTPHSITLTPSTTTATPNREVRTAYVAERSSSDLINVLDLVTPDKDKDMMTGSGGIRSKTISPPLTPERSHFNNHNNMNNTSPVTMTTKTPPSHHNNLVGSGEPFISPPRPPRPAISPLDMEDDEIEEIAEQPHSLSAFRQSSPHDANKPKPGMDQSYWRWSNASSSVAQSEQNQQRVPAPPSTYTYASSISQPPEMDKSFLRMTRTTIFSDFSAPSTVPDVPDPSALPIPFRRPSAPNGMTLLSAIPESAAVNNQDMSDIHHSPRGGQPDVEEENPKHDVERRSSAGTFGYKNPKSSIIGSVRSNSYEDHRTNNQNHNPRVSPFYSSPPPATSRSRPRPVSMSSAAPSKMTISNSASASAYSGRALDDTALEARKALGVFTPPKGKIIHKHQESEAEIENYLKKASERNERKIVPSDQPRASSPIKNGLQPPIGLGLGEGEDEVDVPKKLSRSGSKIERMLGQGAENARVVMEMDRRAIESVIEQKAVRSPGLPPPLRGHKPSASMPSSAGPLSLNNSSRSIAHNRSLTLAQNESLASPSIASQAHAHLRSASIDSLPSLHPSLSESINTLSGLLPPSPTKPSKTDNKISPFPPTKVNVGRFTDIRARNDLTPEQRAILLRRTRKLEQMLGEALPENQVEKLVIDPVNSSSTYLTKNSEDSWPKTPPSSSKVPEWARDDVIPHRAKDPSPAPQQNIGISMVRSKSSLADKAKAALGIGSGTGGKDDLKVYVSRSLQESHTISRGNSFNDSHRTGVNRSSLDNHSPPDKNKNQSQASSPTTPATATTTTSSSWPTDERDEEELIRKNRRQQLAKLHRLLGAPIPPELLNPNNPTSPSFNSTFNLPLPLGLGMIRSPSPSQQSYISFEDTPTPSKWSSRLKVPLNSSSFKKKANSSSVQLVADDQSFIDLSESRSKGGMSREEKSLARKRAAKLEQVLGDKPPPEYLHHQSTTSTPLHSPVPQPRAHLDRTPTPPKGMGNTARPQPAGNSADRGSAYDAYVASLEGLLYLVENDQSKLGEMMDTISMVSPPISPTRSQSHGPFGGHNHSKSLDSDGSRIKTPSPPSPLIDSPQSPKSFDRDHKYDHLDFDEDNVEEVGPGVDRESHQARRRRTGKLSQFFGESININIPHDEMPPPRNDNTTFGSSKGIWTRRKETLDGMLVELWKNVQFEIGRGTIKVDQGRKLEELLGLVRSKENGLGGGMGKGSGGRGRGRWEMI</sequence>
<evidence type="ECO:0000256" key="1">
    <source>
        <dbReference type="SAM" id="MobiDB-lite"/>
    </source>
</evidence>
<dbReference type="GeneID" id="91099114"/>
<feature type="compositionally biased region" description="Basic and acidic residues" evidence="1">
    <location>
        <begin position="1116"/>
        <end position="1126"/>
    </location>
</feature>
<dbReference type="KEGG" id="ker:91099114"/>
<feature type="compositionally biased region" description="Polar residues" evidence="1">
    <location>
        <begin position="121"/>
        <end position="139"/>
    </location>
</feature>
<feature type="region of interest" description="Disordered" evidence="1">
    <location>
        <begin position="898"/>
        <end position="918"/>
    </location>
</feature>
<proteinExistence type="predicted"/>
<feature type="compositionally biased region" description="Low complexity" evidence="1">
    <location>
        <begin position="41"/>
        <end position="57"/>
    </location>
</feature>
<feature type="compositionally biased region" description="Low complexity" evidence="1">
    <location>
        <begin position="816"/>
        <end position="834"/>
    </location>
</feature>
<feature type="compositionally biased region" description="Polar residues" evidence="1">
    <location>
        <begin position="174"/>
        <end position="185"/>
    </location>
</feature>
<accession>A0AAX4K706</accession>
<feature type="compositionally biased region" description="Low complexity" evidence="1">
    <location>
        <begin position="373"/>
        <end position="389"/>
    </location>
</feature>
<feature type="region of interest" description="Disordered" evidence="1">
    <location>
        <begin position="526"/>
        <end position="560"/>
    </location>
</feature>
<feature type="compositionally biased region" description="Basic and acidic residues" evidence="1">
    <location>
        <begin position="315"/>
        <end position="325"/>
    </location>
</feature>
<feature type="region of interest" description="Disordered" evidence="1">
    <location>
        <begin position="174"/>
        <end position="232"/>
    </location>
</feature>
<feature type="region of interest" description="Disordered" evidence="1">
    <location>
        <begin position="450"/>
        <end position="488"/>
    </location>
</feature>
<feature type="region of interest" description="Disordered" evidence="1">
    <location>
        <begin position="694"/>
        <end position="715"/>
    </location>
</feature>
<feature type="region of interest" description="Disordered" evidence="1">
    <location>
        <begin position="1"/>
        <end position="58"/>
    </location>
</feature>
<feature type="compositionally biased region" description="Pro residues" evidence="1">
    <location>
        <begin position="146"/>
        <end position="155"/>
    </location>
</feature>
<feature type="compositionally biased region" description="Polar residues" evidence="1">
    <location>
        <begin position="898"/>
        <end position="916"/>
    </location>
</feature>
<feature type="region of interest" description="Disordered" evidence="1">
    <location>
        <begin position="779"/>
        <end position="841"/>
    </location>
</feature>
<reference evidence="2 3" key="1">
    <citation type="submission" date="2024-01" db="EMBL/GenBank/DDBJ databases">
        <title>Comparative genomics of Cryptococcus and Kwoniella reveals pathogenesis evolution and contrasting modes of karyotype evolution via chromosome fusion or intercentromeric recombination.</title>
        <authorList>
            <person name="Coelho M.A."/>
            <person name="David-Palma M."/>
            <person name="Shea T."/>
            <person name="Bowers K."/>
            <person name="McGinley-Smith S."/>
            <person name="Mohammad A.W."/>
            <person name="Gnirke A."/>
            <person name="Yurkov A.M."/>
            <person name="Nowrousian M."/>
            <person name="Sun S."/>
            <person name="Cuomo C.A."/>
            <person name="Heitman J."/>
        </authorList>
    </citation>
    <scope>NUCLEOTIDE SEQUENCE [LARGE SCALE GENOMIC DNA]</scope>
    <source>
        <strain evidence="2 3">PYCC6329</strain>
    </source>
</reference>
<name>A0AAX4K706_9TREE</name>
<feature type="compositionally biased region" description="Pro residues" evidence="1">
    <location>
        <begin position="1"/>
        <end position="18"/>
    </location>
</feature>
<feature type="region of interest" description="Disordered" evidence="1">
    <location>
        <begin position="297"/>
        <end position="402"/>
    </location>
</feature>
<feature type="compositionally biased region" description="Polar residues" evidence="1">
    <location>
        <begin position="199"/>
        <end position="232"/>
    </location>
</feature>
<feature type="region of interest" description="Disordered" evidence="1">
    <location>
        <begin position="86"/>
        <end position="159"/>
    </location>
</feature>
<feature type="region of interest" description="Disordered" evidence="1">
    <location>
        <begin position="1065"/>
        <end position="1150"/>
    </location>
</feature>
<feature type="compositionally biased region" description="Polar residues" evidence="1">
    <location>
        <begin position="335"/>
        <end position="346"/>
    </location>
</feature>
<feature type="compositionally biased region" description="Gly residues" evidence="1">
    <location>
        <begin position="1238"/>
        <end position="1249"/>
    </location>
</feature>
<feature type="region of interest" description="Disordered" evidence="1">
    <location>
        <begin position="1238"/>
        <end position="1257"/>
    </location>
</feature>
<evidence type="ECO:0000313" key="3">
    <source>
        <dbReference type="Proteomes" id="UP001358614"/>
    </source>
</evidence>
<evidence type="ECO:0000313" key="2">
    <source>
        <dbReference type="EMBL" id="WWD02271.1"/>
    </source>
</evidence>
<feature type="compositionally biased region" description="Polar residues" evidence="1">
    <location>
        <begin position="23"/>
        <end position="40"/>
    </location>
</feature>
<gene>
    <name evidence="2" type="ORF">V865_000310</name>
</gene>
<protein>
    <submittedName>
        <fullName evidence="2">Uncharacterized protein</fullName>
    </submittedName>
</protein>
<feature type="compositionally biased region" description="Polar residues" evidence="1">
    <location>
        <begin position="779"/>
        <end position="803"/>
    </location>
</feature>
<dbReference type="RefSeq" id="XP_066080238.1">
    <property type="nucleotide sequence ID" value="XM_066224141.1"/>
</dbReference>
<dbReference type="AlphaFoldDB" id="A0AAX4K706"/>
<organism evidence="2 3">
    <name type="scientific">Kwoniella europaea PYCC6329</name>
    <dbReference type="NCBI Taxonomy" id="1423913"/>
    <lineage>
        <taxon>Eukaryota</taxon>
        <taxon>Fungi</taxon>
        <taxon>Dikarya</taxon>
        <taxon>Basidiomycota</taxon>
        <taxon>Agaricomycotina</taxon>
        <taxon>Tremellomycetes</taxon>
        <taxon>Tremellales</taxon>
        <taxon>Cryptococcaceae</taxon>
        <taxon>Kwoniella</taxon>
    </lineage>
</organism>
<feature type="region of interest" description="Disordered" evidence="1">
    <location>
        <begin position="609"/>
        <end position="636"/>
    </location>
</feature>
<feature type="compositionally biased region" description="Polar residues" evidence="1">
    <location>
        <begin position="391"/>
        <end position="401"/>
    </location>
</feature>
<dbReference type="EMBL" id="CP144089">
    <property type="protein sequence ID" value="WWD02271.1"/>
    <property type="molecule type" value="Genomic_DNA"/>
</dbReference>
<feature type="region of interest" description="Disordered" evidence="1">
    <location>
        <begin position="976"/>
        <end position="1032"/>
    </location>
</feature>